<organism evidence="1 2">
    <name type="scientific">Fusobacterium necrophorum subsp. funduliforme</name>
    <dbReference type="NCBI Taxonomy" id="143387"/>
    <lineage>
        <taxon>Bacteria</taxon>
        <taxon>Fusobacteriati</taxon>
        <taxon>Fusobacteriota</taxon>
        <taxon>Fusobacteriia</taxon>
        <taxon>Fusobacteriales</taxon>
        <taxon>Fusobacteriaceae</taxon>
        <taxon>Fusobacterium</taxon>
    </lineage>
</organism>
<protein>
    <submittedName>
        <fullName evidence="1">Ribose-phosphate pyrophosphokinase</fullName>
    </submittedName>
</protein>
<evidence type="ECO:0000313" key="1">
    <source>
        <dbReference type="EMBL" id="KYL05335.1"/>
    </source>
</evidence>
<keyword evidence="1" id="KW-0808">Transferase</keyword>
<accession>A0A162J8I7</accession>
<evidence type="ECO:0000313" key="2">
    <source>
        <dbReference type="Proteomes" id="UP000075816"/>
    </source>
</evidence>
<dbReference type="AlphaFoldDB" id="A0A162J8I7"/>
<dbReference type="Proteomes" id="UP000075816">
    <property type="component" value="Unassembled WGS sequence"/>
</dbReference>
<keyword evidence="1" id="KW-0418">Kinase</keyword>
<reference evidence="1 2" key="1">
    <citation type="submission" date="2016-03" db="EMBL/GenBank/DDBJ databases">
        <title>Comparative genomics of human isolates of Fusobacterium necrophorum.</title>
        <authorList>
            <person name="Jensen A."/>
            <person name="Bank S."/>
            <person name="Andersen P.S."/>
            <person name="Kristensen L.H."/>
            <person name="Prag J."/>
        </authorList>
    </citation>
    <scope>NUCLEOTIDE SEQUENCE [LARGE SCALE GENOMIC DNA]</scope>
    <source>
        <strain evidence="1 2">LS_1264</strain>
    </source>
</reference>
<comment type="caution">
    <text evidence="1">The sequence shown here is derived from an EMBL/GenBank/DDBJ whole genome shotgun (WGS) entry which is preliminary data.</text>
</comment>
<dbReference type="RefSeq" id="WP_005954173.1">
    <property type="nucleotide sequence ID" value="NZ_CAXOVC010000002.1"/>
</dbReference>
<name>A0A162J8I7_9FUSO</name>
<proteinExistence type="predicted"/>
<gene>
    <name evidence="1" type="ORF">A2J07_00945</name>
</gene>
<dbReference type="EMBL" id="LVEA01000001">
    <property type="protein sequence ID" value="KYL05335.1"/>
    <property type="molecule type" value="Genomic_DNA"/>
</dbReference>
<sequence length="203" mass="22352">MAEQNVTFSKQIYNYSVTTGKDCKLFICVVLEENGEKKYYNIPLTEIVSLQVFTSTAKETRYAFGNADPQGLTVGYTKVAGHLTAVVRNESLAEQVKKQIKNYKPVSGADLNLSISGAVTLDQLDNLKHLDQLPEFSIKLYVKSLTNKKVFSKTIYGCVFVSEASTIGGSAAMHEQYSFAAAALGPLRIEEVSSEIDFEEVGR</sequence>
<dbReference type="GO" id="GO:0016301">
    <property type="term" value="F:kinase activity"/>
    <property type="evidence" value="ECO:0007669"/>
    <property type="project" value="UniProtKB-KW"/>
</dbReference>